<keyword evidence="2" id="KW-1185">Reference proteome</keyword>
<accession>A0ABP3USK4</accession>
<protein>
    <submittedName>
        <fullName evidence="1">Uncharacterized protein</fullName>
    </submittedName>
</protein>
<organism evidence="1 2">
    <name type="scientific">Gaetbulibacter jejuensis</name>
    <dbReference type="NCBI Taxonomy" id="584607"/>
    <lineage>
        <taxon>Bacteria</taxon>
        <taxon>Pseudomonadati</taxon>
        <taxon>Bacteroidota</taxon>
        <taxon>Flavobacteriia</taxon>
        <taxon>Flavobacteriales</taxon>
        <taxon>Flavobacteriaceae</taxon>
        <taxon>Gaetbulibacter</taxon>
    </lineage>
</organism>
<dbReference type="RefSeq" id="WP_343795975.1">
    <property type="nucleotide sequence ID" value="NZ_BAAAGF010000001.1"/>
</dbReference>
<gene>
    <name evidence="1" type="ORF">GCM10009431_08040</name>
</gene>
<reference evidence="2" key="1">
    <citation type="journal article" date="2019" name="Int. J. Syst. Evol. Microbiol.">
        <title>The Global Catalogue of Microorganisms (GCM) 10K type strain sequencing project: providing services to taxonomists for standard genome sequencing and annotation.</title>
        <authorList>
            <consortium name="The Broad Institute Genomics Platform"/>
            <consortium name="The Broad Institute Genome Sequencing Center for Infectious Disease"/>
            <person name="Wu L."/>
            <person name="Ma J."/>
        </authorList>
    </citation>
    <scope>NUCLEOTIDE SEQUENCE [LARGE SCALE GENOMIC DNA]</scope>
    <source>
        <strain evidence="2">JCM 15976</strain>
    </source>
</reference>
<evidence type="ECO:0000313" key="1">
    <source>
        <dbReference type="EMBL" id="GAA0739245.1"/>
    </source>
</evidence>
<comment type="caution">
    <text evidence="1">The sequence shown here is derived from an EMBL/GenBank/DDBJ whole genome shotgun (WGS) entry which is preliminary data.</text>
</comment>
<dbReference type="Proteomes" id="UP001500736">
    <property type="component" value="Unassembled WGS sequence"/>
</dbReference>
<dbReference type="EMBL" id="BAAAGF010000001">
    <property type="protein sequence ID" value="GAA0739245.1"/>
    <property type="molecule type" value="Genomic_DNA"/>
</dbReference>
<sequence length="91" mass="11281">MEKLFFYIELEFKEKFNLKLTNKGDKLIIKNNYYCFKLKERNGTFEMTHFWKYGLLNIVFRKQYENMLELFEAIIDYSKKSKISITQTYYN</sequence>
<evidence type="ECO:0000313" key="2">
    <source>
        <dbReference type="Proteomes" id="UP001500736"/>
    </source>
</evidence>
<proteinExistence type="predicted"/>
<name>A0ABP3USK4_9FLAO</name>